<organism evidence="3 4">
    <name type="scientific">Lupinus luteus</name>
    <name type="common">European yellow lupine</name>
    <dbReference type="NCBI Taxonomy" id="3873"/>
    <lineage>
        <taxon>Eukaryota</taxon>
        <taxon>Viridiplantae</taxon>
        <taxon>Streptophyta</taxon>
        <taxon>Embryophyta</taxon>
        <taxon>Tracheophyta</taxon>
        <taxon>Spermatophyta</taxon>
        <taxon>Magnoliopsida</taxon>
        <taxon>eudicotyledons</taxon>
        <taxon>Gunneridae</taxon>
        <taxon>Pentapetalae</taxon>
        <taxon>rosids</taxon>
        <taxon>fabids</taxon>
        <taxon>Fabales</taxon>
        <taxon>Fabaceae</taxon>
        <taxon>Papilionoideae</taxon>
        <taxon>50 kb inversion clade</taxon>
        <taxon>genistoids sensu lato</taxon>
        <taxon>core genistoids</taxon>
        <taxon>Genisteae</taxon>
        <taxon>Lupinus</taxon>
    </lineage>
</organism>
<proteinExistence type="predicted"/>
<dbReference type="NCBIfam" id="TIGR01614">
    <property type="entry name" value="PME_inhib"/>
    <property type="match status" value="1"/>
</dbReference>
<dbReference type="Proteomes" id="UP001497480">
    <property type="component" value="Unassembled WGS sequence"/>
</dbReference>
<evidence type="ECO:0000313" key="3">
    <source>
        <dbReference type="EMBL" id="CAL0323101.1"/>
    </source>
</evidence>
<keyword evidence="1" id="KW-0732">Signal</keyword>
<dbReference type="InterPro" id="IPR035513">
    <property type="entry name" value="Invertase/methylesterase_inhib"/>
</dbReference>
<name>A0AAV1XMV3_LUPLU</name>
<sequence length="163" mass="17902">MVLVFSHSLILASCQSLYKGICKETHENEGACLQLLKSDPRIPSAKNYVDLTHYILDFAIKKGTKGQKYLLNLMKTNPSQAIYQCATIDYNDSISSFKTAKVDLTQDPLTASYDAKIASDGPTKCGEAIKAAKMNNPTVFDLNKTVLLLSEIAYLAANNVGRF</sequence>
<dbReference type="PANTHER" id="PTHR31890:SF9">
    <property type="entry name" value="PLANT INVERTASE_PECTIN METHYLESTERASE INHIBITOR SUPERFAMILY PROTEIN"/>
    <property type="match status" value="1"/>
</dbReference>
<protein>
    <recommendedName>
        <fullName evidence="2">Pectinesterase inhibitor domain-containing protein</fullName>
    </recommendedName>
</protein>
<reference evidence="3 4" key="1">
    <citation type="submission" date="2024-03" db="EMBL/GenBank/DDBJ databases">
        <authorList>
            <person name="Martinez-Hernandez J."/>
        </authorList>
    </citation>
    <scope>NUCLEOTIDE SEQUENCE [LARGE SCALE GENOMIC DNA]</scope>
</reference>
<feature type="chain" id="PRO_5043886575" description="Pectinesterase inhibitor domain-containing protein" evidence="1">
    <location>
        <begin position="17"/>
        <end position="163"/>
    </location>
</feature>
<keyword evidence="4" id="KW-1185">Reference proteome</keyword>
<evidence type="ECO:0000256" key="1">
    <source>
        <dbReference type="SAM" id="SignalP"/>
    </source>
</evidence>
<comment type="caution">
    <text evidence="3">The sequence shown here is derived from an EMBL/GenBank/DDBJ whole genome shotgun (WGS) entry which is preliminary data.</text>
</comment>
<gene>
    <name evidence="3" type="ORF">LLUT_LOCUS24161</name>
</gene>
<dbReference type="Pfam" id="PF04043">
    <property type="entry name" value="PMEI"/>
    <property type="match status" value="1"/>
</dbReference>
<feature type="domain" description="Pectinesterase inhibitor" evidence="2">
    <location>
        <begin position="19"/>
        <end position="129"/>
    </location>
</feature>
<evidence type="ECO:0000313" key="4">
    <source>
        <dbReference type="Proteomes" id="UP001497480"/>
    </source>
</evidence>
<dbReference type="AlphaFoldDB" id="A0AAV1XMV3"/>
<dbReference type="PANTHER" id="PTHR31890">
    <property type="entry name" value="PLANT INVERTASE/PECTIN METHYLESTERASE INHIBITOR SUPERFAMILY PROTEIN"/>
    <property type="match status" value="1"/>
</dbReference>
<evidence type="ECO:0000259" key="2">
    <source>
        <dbReference type="Pfam" id="PF04043"/>
    </source>
</evidence>
<dbReference type="GO" id="GO:0004857">
    <property type="term" value="F:enzyme inhibitor activity"/>
    <property type="evidence" value="ECO:0007669"/>
    <property type="project" value="InterPro"/>
</dbReference>
<dbReference type="InterPro" id="IPR006501">
    <property type="entry name" value="Pectinesterase_inhib_dom"/>
</dbReference>
<feature type="signal peptide" evidence="1">
    <location>
        <begin position="1"/>
        <end position="16"/>
    </location>
</feature>
<dbReference type="Gene3D" id="1.20.140.40">
    <property type="entry name" value="Invertase/pectin methylesterase inhibitor family protein"/>
    <property type="match status" value="1"/>
</dbReference>
<dbReference type="EMBL" id="CAXHTB010000016">
    <property type="protein sequence ID" value="CAL0323101.1"/>
    <property type="molecule type" value="Genomic_DNA"/>
</dbReference>
<dbReference type="SUPFAM" id="SSF101148">
    <property type="entry name" value="Plant invertase/pectin methylesterase inhibitor"/>
    <property type="match status" value="1"/>
</dbReference>
<accession>A0AAV1XMV3</accession>